<dbReference type="EMBL" id="JAJNNZ010000004">
    <property type="protein sequence ID" value="MCJ2376650.1"/>
    <property type="molecule type" value="Genomic_DNA"/>
</dbReference>
<dbReference type="RefSeq" id="WP_244356395.1">
    <property type="nucleotide sequence ID" value="NZ_JAJNNZ010000004.1"/>
</dbReference>
<protein>
    <recommendedName>
        <fullName evidence="1">tRNA-uridine aminocarboxypropyltransferase</fullName>
        <ecNumber evidence="1">2.5.1.25</ecNumber>
    </recommendedName>
</protein>
<keyword evidence="4" id="KW-0819">tRNA processing</keyword>
<dbReference type="PANTHER" id="PTHR21392">
    <property type="entry name" value="TRNA-URIDINE AMINOCARBOXYPROPYLTRANSFERASE 2"/>
    <property type="match status" value="1"/>
</dbReference>
<dbReference type="InterPro" id="IPR039262">
    <property type="entry name" value="DTWD2/TAPT"/>
</dbReference>
<sequence length="244" mass="28146">MRIHAFHRLLQYRQSIATKPFKARGAKVNRCTYCQVAKQYCICEHQPSIESKFAALIILSENEVCKPSNTGRLILDVITDGHAFQWNRTEPQSELIDLINHAEYQPIIVFPEEYVDDKQRLVSSSKTSAFNNKKPLFIFLDGSWREARKMFRKSDYLSDLPVLSIKPDALSNYIMRKSDNDAHLATVEVASLVFGQYGEPGTEKLLSSWFEVFKETYMMSKTRYSSDPTRPVLTSFLNRDKSLD</sequence>
<evidence type="ECO:0000256" key="4">
    <source>
        <dbReference type="ARBA" id="ARBA00022694"/>
    </source>
</evidence>
<dbReference type="Proteomes" id="UP001139488">
    <property type="component" value="Unassembled WGS sequence"/>
</dbReference>
<gene>
    <name evidence="6" type="ORF">LNL84_07345</name>
</gene>
<name>A0A9X1WE64_9VIBR</name>
<evidence type="ECO:0000256" key="2">
    <source>
        <dbReference type="ARBA" id="ARBA00022679"/>
    </source>
</evidence>
<keyword evidence="7" id="KW-1185">Reference proteome</keyword>
<organism evidence="6 7">
    <name type="scientific">Vibrio gelatinilyticus</name>
    <dbReference type="NCBI Taxonomy" id="2893468"/>
    <lineage>
        <taxon>Bacteria</taxon>
        <taxon>Pseudomonadati</taxon>
        <taxon>Pseudomonadota</taxon>
        <taxon>Gammaproteobacteria</taxon>
        <taxon>Vibrionales</taxon>
        <taxon>Vibrionaceae</taxon>
        <taxon>Vibrio</taxon>
    </lineage>
</organism>
<dbReference type="Pfam" id="PF03942">
    <property type="entry name" value="DTW"/>
    <property type="match status" value="1"/>
</dbReference>
<dbReference type="EC" id="2.5.1.25" evidence="1"/>
<comment type="caution">
    <text evidence="6">The sequence shown here is derived from an EMBL/GenBank/DDBJ whole genome shotgun (WGS) entry which is preliminary data.</text>
</comment>
<reference evidence="6" key="1">
    <citation type="submission" date="2021-11" db="EMBL/GenBank/DDBJ databases">
        <title>Vibrio ZSDE26 sp. nov. and Vibrio ZSDZ34 sp. nov., isolated from coastal seawater in Qingdao.</title>
        <authorList>
            <person name="Zhang P."/>
        </authorList>
    </citation>
    <scope>NUCLEOTIDE SEQUENCE</scope>
    <source>
        <strain evidence="6">ZSDZ34</strain>
    </source>
</reference>
<keyword evidence="3" id="KW-0949">S-adenosyl-L-methionine</keyword>
<evidence type="ECO:0000259" key="5">
    <source>
        <dbReference type="SMART" id="SM01144"/>
    </source>
</evidence>
<evidence type="ECO:0000256" key="1">
    <source>
        <dbReference type="ARBA" id="ARBA00012386"/>
    </source>
</evidence>
<proteinExistence type="predicted"/>
<dbReference type="GO" id="GO:0008033">
    <property type="term" value="P:tRNA processing"/>
    <property type="evidence" value="ECO:0007669"/>
    <property type="project" value="UniProtKB-KW"/>
</dbReference>
<dbReference type="AlphaFoldDB" id="A0A9X1WE64"/>
<dbReference type="SMART" id="SM01144">
    <property type="entry name" value="DTW"/>
    <property type="match status" value="1"/>
</dbReference>
<dbReference type="InterPro" id="IPR005636">
    <property type="entry name" value="DTW"/>
</dbReference>
<keyword evidence="2" id="KW-0808">Transferase</keyword>
<evidence type="ECO:0000256" key="3">
    <source>
        <dbReference type="ARBA" id="ARBA00022691"/>
    </source>
</evidence>
<dbReference type="PANTHER" id="PTHR21392:SF1">
    <property type="entry name" value="TRNA-URIDINE AMINOCARBOXYPROPYLTRANSFERASE"/>
    <property type="match status" value="1"/>
</dbReference>
<feature type="domain" description="DTW" evidence="5">
    <location>
        <begin position="27"/>
        <end position="222"/>
    </location>
</feature>
<dbReference type="GO" id="GO:0016432">
    <property type="term" value="F:tRNA-uridine aminocarboxypropyltransferase activity"/>
    <property type="evidence" value="ECO:0007669"/>
    <property type="project" value="UniProtKB-EC"/>
</dbReference>
<evidence type="ECO:0000313" key="6">
    <source>
        <dbReference type="EMBL" id="MCJ2376650.1"/>
    </source>
</evidence>
<accession>A0A9X1WE64</accession>
<evidence type="ECO:0000313" key="7">
    <source>
        <dbReference type="Proteomes" id="UP001139488"/>
    </source>
</evidence>